<sequence>MIKNTTVLCVTLLLVLCNTSAVSSEVSTMAAPKWAGFYAGANAGGVWSANTKTSILSSFVPGSQNPSYPDGATYTGIQSASGATGTISTRNAGFIGGGQIGYNLQFTDHLFAGLETDLQAMTSGDDSGKTSNTAPLVGIYDGGAYSFLPGEFYATTLNSNKHTNYLGTFRGRLGGLITPSLLVMGTGGLAYGGVSSKATITQTNNERSLVDPALAQFTLDPQTITSGRYSKNIRLGWTVGAGGEWMFLPDWSAKVEYLYYDLGRVNYTMSPTVTRIPANSSPVAVVSSQVTTHFNGNIVHLGISYHGFS</sequence>
<keyword evidence="3" id="KW-0472">Membrane</keyword>
<feature type="signal peptide" evidence="4">
    <location>
        <begin position="1"/>
        <end position="23"/>
    </location>
</feature>
<dbReference type="PATRIC" id="fig|453.4.peg.1703"/>
<dbReference type="PANTHER" id="PTHR34001:SF3">
    <property type="entry name" value="BLL7405 PROTEIN"/>
    <property type="match status" value="1"/>
</dbReference>
<comment type="subcellular location">
    <subcellularLocation>
        <location evidence="1">Membrane</location>
    </subcellularLocation>
</comment>
<gene>
    <name evidence="6" type="ORF">Lfee_1552</name>
    <name evidence="7" type="ORF">NCTC12022_01432</name>
</gene>
<evidence type="ECO:0000256" key="3">
    <source>
        <dbReference type="ARBA" id="ARBA00023136"/>
    </source>
</evidence>
<evidence type="ECO:0000313" key="9">
    <source>
        <dbReference type="Proteomes" id="UP000251942"/>
    </source>
</evidence>
<evidence type="ECO:0000313" key="6">
    <source>
        <dbReference type="EMBL" id="KTC96640.1"/>
    </source>
</evidence>
<evidence type="ECO:0000256" key="4">
    <source>
        <dbReference type="SAM" id="SignalP"/>
    </source>
</evidence>
<evidence type="ECO:0000313" key="8">
    <source>
        <dbReference type="Proteomes" id="UP000054698"/>
    </source>
</evidence>
<dbReference type="EMBL" id="LNYB01000080">
    <property type="protein sequence ID" value="KTC96640.1"/>
    <property type="molecule type" value="Genomic_DNA"/>
</dbReference>
<feature type="chain" id="PRO_5033244545" evidence="4">
    <location>
        <begin position="24"/>
        <end position="309"/>
    </location>
</feature>
<proteinExistence type="predicted"/>
<name>A0A0W0TM04_9GAMM</name>
<dbReference type="EMBL" id="UASS01000011">
    <property type="protein sequence ID" value="SPX60700.1"/>
    <property type="molecule type" value="Genomic_DNA"/>
</dbReference>
<dbReference type="InterPro" id="IPR027385">
    <property type="entry name" value="Beta-barrel_OMP"/>
</dbReference>
<dbReference type="OrthoDB" id="9815357at2"/>
<dbReference type="STRING" id="453.Lfee_1552"/>
<dbReference type="InterPro" id="IPR011250">
    <property type="entry name" value="OMP/PagP_B-barrel"/>
</dbReference>
<dbReference type="InterPro" id="IPR051692">
    <property type="entry name" value="OMP-like"/>
</dbReference>
<feature type="domain" description="Outer membrane protein beta-barrel" evidence="5">
    <location>
        <begin position="24"/>
        <end position="266"/>
    </location>
</feature>
<organism evidence="6 8">
    <name type="scientific">Legionella feeleii</name>
    <dbReference type="NCBI Taxonomy" id="453"/>
    <lineage>
        <taxon>Bacteria</taxon>
        <taxon>Pseudomonadati</taxon>
        <taxon>Pseudomonadota</taxon>
        <taxon>Gammaproteobacteria</taxon>
        <taxon>Legionellales</taxon>
        <taxon>Legionellaceae</taxon>
        <taxon>Legionella</taxon>
    </lineage>
</organism>
<evidence type="ECO:0000256" key="2">
    <source>
        <dbReference type="ARBA" id="ARBA00022729"/>
    </source>
</evidence>
<dbReference type="PANTHER" id="PTHR34001">
    <property type="entry name" value="BLL7405 PROTEIN"/>
    <property type="match status" value="1"/>
</dbReference>
<evidence type="ECO:0000259" key="5">
    <source>
        <dbReference type="Pfam" id="PF13505"/>
    </source>
</evidence>
<dbReference type="Proteomes" id="UP000251942">
    <property type="component" value="Unassembled WGS sequence"/>
</dbReference>
<evidence type="ECO:0000313" key="7">
    <source>
        <dbReference type="EMBL" id="SPX60700.1"/>
    </source>
</evidence>
<dbReference type="Gene3D" id="2.40.160.20">
    <property type="match status" value="1"/>
</dbReference>
<dbReference type="GO" id="GO:0016020">
    <property type="term" value="C:membrane"/>
    <property type="evidence" value="ECO:0007669"/>
    <property type="project" value="UniProtKB-SubCell"/>
</dbReference>
<accession>A0A0W0TM04</accession>
<dbReference type="Proteomes" id="UP000054698">
    <property type="component" value="Unassembled WGS sequence"/>
</dbReference>
<keyword evidence="2 4" id="KW-0732">Signal</keyword>
<protein>
    <submittedName>
        <fullName evidence="7">Opacity protein and related surface antigens</fullName>
    </submittedName>
</protein>
<dbReference type="SUPFAM" id="SSF56925">
    <property type="entry name" value="OMPA-like"/>
    <property type="match status" value="1"/>
</dbReference>
<reference evidence="7 9" key="2">
    <citation type="submission" date="2018-06" db="EMBL/GenBank/DDBJ databases">
        <authorList>
            <consortium name="Pathogen Informatics"/>
            <person name="Doyle S."/>
        </authorList>
    </citation>
    <scope>NUCLEOTIDE SEQUENCE [LARGE SCALE GENOMIC DNA]</scope>
    <source>
        <strain evidence="7 9">NCTC12022</strain>
    </source>
</reference>
<dbReference type="RefSeq" id="WP_058445536.1">
    <property type="nucleotide sequence ID" value="NZ_CAAAHT010000055.1"/>
</dbReference>
<keyword evidence="8" id="KW-1185">Reference proteome</keyword>
<reference evidence="6 8" key="1">
    <citation type="submission" date="2015-11" db="EMBL/GenBank/DDBJ databases">
        <title>Genomic analysis of 38 Legionella species identifies large and diverse effector repertoires.</title>
        <authorList>
            <person name="Burstein D."/>
            <person name="Amaro F."/>
            <person name="Zusman T."/>
            <person name="Lifshitz Z."/>
            <person name="Cohen O."/>
            <person name="Gilbert J.A."/>
            <person name="Pupko T."/>
            <person name="Shuman H.A."/>
            <person name="Segal G."/>
        </authorList>
    </citation>
    <scope>NUCLEOTIDE SEQUENCE [LARGE SCALE GENOMIC DNA]</scope>
    <source>
        <strain evidence="6 8">WO-44C</strain>
    </source>
</reference>
<evidence type="ECO:0000256" key="1">
    <source>
        <dbReference type="ARBA" id="ARBA00004370"/>
    </source>
</evidence>
<dbReference type="AlphaFoldDB" id="A0A0W0TM04"/>
<dbReference type="Pfam" id="PF13505">
    <property type="entry name" value="OMP_b-brl"/>
    <property type="match status" value="1"/>
</dbReference>